<dbReference type="Proteomes" id="UP000094936">
    <property type="component" value="Unassembled WGS sequence"/>
</dbReference>
<organism evidence="1 2">
    <name type="scientific">Veronia pacifica</name>
    <dbReference type="NCBI Taxonomy" id="1080227"/>
    <lineage>
        <taxon>Bacteria</taxon>
        <taxon>Pseudomonadati</taxon>
        <taxon>Pseudomonadota</taxon>
        <taxon>Gammaproteobacteria</taxon>
        <taxon>Vibrionales</taxon>
        <taxon>Vibrionaceae</taxon>
        <taxon>Veronia</taxon>
    </lineage>
</organism>
<protein>
    <recommendedName>
        <fullName evidence="3">Lipoprotein</fullName>
    </recommendedName>
</protein>
<dbReference type="AlphaFoldDB" id="A0A1C3E877"/>
<evidence type="ECO:0008006" key="3">
    <source>
        <dbReference type="Google" id="ProtNLM"/>
    </source>
</evidence>
<keyword evidence="2" id="KW-1185">Reference proteome</keyword>
<sequence length="139" mass="15547">MNRTAIIFTLAALLGCTDNGYMANGTSEEIYADIKANNFKKLNLSMMGGDKWTKVCFLGPYNEMSENALGFNWQVSEHTDVLKSDVLNVIVFATESEVIEYVLHSRNKGDFWQLSGECFNRENAKFIKGSGGDFVRPKA</sequence>
<proteinExistence type="predicted"/>
<dbReference type="EMBL" id="LYBM01000069">
    <property type="protein sequence ID" value="ODA29436.1"/>
    <property type="molecule type" value="Genomic_DNA"/>
</dbReference>
<evidence type="ECO:0000313" key="1">
    <source>
        <dbReference type="EMBL" id="ODA29436.1"/>
    </source>
</evidence>
<name>A0A1C3E877_9GAMM</name>
<comment type="caution">
    <text evidence="1">The sequence shown here is derived from an EMBL/GenBank/DDBJ whole genome shotgun (WGS) entry which is preliminary data.</text>
</comment>
<dbReference type="RefSeq" id="WP_068905539.1">
    <property type="nucleotide sequence ID" value="NZ_JBHUIF010000013.1"/>
</dbReference>
<gene>
    <name evidence="1" type="ORF">A8L45_22205</name>
</gene>
<dbReference type="PROSITE" id="PS51257">
    <property type="entry name" value="PROKAR_LIPOPROTEIN"/>
    <property type="match status" value="1"/>
</dbReference>
<accession>A0A1C3E877</accession>
<dbReference type="STRING" id="1080227.A8L45_22205"/>
<evidence type="ECO:0000313" key="2">
    <source>
        <dbReference type="Proteomes" id="UP000094936"/>
    </source>
</evidence>
<reference evidence="1 2" key="1">
    <citation type="submission" date="2016-05" db="EMBL/GenBank/DDBJ databases">
        <title>Genomic Taxonomy of the Vibrionaceae.</title>
        <authorList>
            <person name="Gomez-Gil B."/>
            <person name="Enciso-Ibarra J."/>
        </authorList>
    </citation>
    <scope>NUCLEOTIDE SEQUENCE [LARGE SCALE GENOMIC DNA]</scope>
    <source>
        <strain evidence="1 2">CAIM 1920</strain>
    </source>
</reference>